<gene>
    <name evidence="17" type="ORF">V6N11_035727</name>
</gene>
<dbReference type="SUPFAM" id="SSF52540">
    <property type="entry name" value="P-loop containing nucleoside triphosphate hydrolases"/>
    <property type="match status" value="2"/>
</dbReference>
<comment type="similarity">
    <text evidence="2 11">Belongs to the SNF2/RAD54 helicase family.</text>
</comment>
<evidence type="ECO:0000256" key="13">
    <source>
        <dbReference type="SAM" id="MobiDB-lite"/>
    </source>
</evidence>
<dbReference type="SMART" id="SM00487">
    <property type="entry name" value="DEXDc"/>
    <property type="match status" value="1"/>
</dbReference>
<keyword evidence="6 11" id="KW-0378">Hydrolase</keyword>
<evidence type="ECO:0000256" key="11">
    <source>
        <dbReference type="RuleBase" id="RU368001"/>
    </source>
</evidence>
<comment type="subunit">
    <text evidence="11">Component of the INO80 chromatin-remodeling complex.</text>
</comment>
<dbReference type="InterPro" id="IPR027417">
    <property type="entry name" value="P-loop_NTPase"/>
</dbReference>
<feature type="region of interest" description="Disordered" evidence="13">
    <location>
        <begin position="280"/>
        <end position="307"/>
    </location>
</feature>
<keyword evidence="9 11" id="KW-0234">DNA repair</keyword>
<dbReference type="InterPro" id="IPR001650">
    <property type="entry name" value="Helicase_C-like"/>
</dbReference>
<reference evidence="17 18" key="1">
    <citation type="journal article" date="2024" name="G3 (Bethesda)">
        <title>Genome assembly of Hibiscus sabdariffa L. provides insights into metabolisms of medicinal natural products.</title>
        <authorList>
            <person name="Kim T."/>
        </authorList>
    </citation>
    <scope>NUCLEOTIDE SEQUENCE [LARGE SCALE GENOMIC DNA]</scope>
    <source>
        <strain evidence="17">TK-2024</strain>
        <tissue evidence="17">Old leaves</tissue>
    </source>
</reference>
<dbReference type="PANTHER" id="PTHR45685:SF2">
    <property type="entry name" value="CHROMATIN-REMODELING ATPASE INO80"/>
    <property type="match status" value="1"/>
</dbReference>
<evidence type="ECO:0000256" key="2">
    <source>
        <dbReference type="ARBA" id="ARBA00007025"/>
    </source>
</evidence>
<feature type="region of interest" description="Disordered" evidence="13">
    <location>
        <begin position="224"/>
        <end position="263"/>
    </location>
</feature>
<evidence type="ECO:0000256" key="5">
    <source>
        <dbReference type="ARBA" id="ARBA00022763"/>
    </source>
</evidence>
<dbReference type="PROSITE" id="PS51413">
    <property type="entry name" value="DBINO"/>
    <property type="match status" value="1"/>
</dbReference>
<dbReference type="EC" id="3.6.4.-" evidence="11"/>
<evidence type="ECO:0000256" key="4">
    <source>
        <dbReference type="ARBA" id="ARBA00022741"/>
    </source>
</evidence>
<keyword evidence="5 11" id="KW-0227">DNA damage</keyword>
<evidence type="ECO:0000259" key="14">
    <source>
        <dbReference type="PROSITE" id="PS51192"/>
    </source>
</evidence>
<dbReference type="SMART" id="SM00490">
    <property type="entry name" value="HELICc"/>
    <property type="match status" value="1"/>
</dbReference>
<comment type="domain">
    <text evidence="11">The DBINO region is involved in binding to DNA.</text>
</comment>
<keyword evidence="18" id="KW-1185">Reference proteome</keyword>
<evidence type="ECO:0000313" key="17">
    <source>
        <dbReference type="EMBL" id="KAK9009182.1"/>
    </source>
</evidence>
<dbReference type="InterPro" id="IPR038718">
    <property type="entry name" value="SNF2-like_sf"/>
</dbReference>
<feature type="compositionally biased region" description="Basic residues" evidence="13">
    <location>
        <begin position="1161"/>
        <end position="1170"/>
    </location>
</feature>
<dbReference type="Gene3D" id="3.40.50.10810">
    <property type="entry name" value="Tandem AAA-ATPase domain"/>
    <property type="match status" value="1"/>
</dbReference>
<dbReference type="PROSITE" id="PS51192">
    <property type="entry name" value="HELICASE_ATP_BIND_1"/>
    <property type="match status" value="1"/>
</dbReference>
<keyword evidence="7 11" id="KW-0067">ATP-binding</keyword>
<accession>A0ABR2R8C4</accession>
<feature type="domain" description="Helicase C-terminal" evidence="15">
    <location>
        <begin position="873"/>
        <end position="1023"/>
    </location>
</feature>
<proteinExistence type="inferred from homology"/>
<evidence type="ECO:0000313" key="18">
    <source>
        <dbReference type="Proteomes" id="UP001396334"/>
    </source>
</evidence>
<feature type="coiled-coil region" evidence="12">
    <location>
        <begin position="175"/>
        <end position="214"/>
    </location>
</feature>
<feature type="domain" description="Helicase ATP-binding" evidence="14">
    <location>
        <begin position="332"/>
        <end position="501"/>
    </location>
</feature>
<evidence type="ECO:0000256" key="8">
    <source>
        <dbReference type="ARBA" id="ARBA00023125"/>
    </source>
</evidence>
<dbReference type="InterPro" id="IPR014001">
    <property type="entry name" value="Helicase_ATP-bd"/>
</dbReference>
<dbReference type="Gene3D" id="3.40.50.300">
    <property type="entry name" value="P-loop containing nucleotide triphosphate hydrolases"/>
    <property type="match status" value="1"/>
</dbReference>
<dbReference type="InterPro" id="IPR000330">
    <property type="entry name" value="SNF2_N"/>
</dbReference>
<keyword evidence="10" id="KW-0539">Nucleus</keyword>
<dbReference type="Proteomes" id="UP001396334">
    <property type="component" value="Unassembled WGS sequence"/>
</dbReference>
<evidence type="ECO:0000259" key="16">
    <source>
        <dbReference type="PROSITE" id="PS51413"/>
    </source>
</evidence>
<dbReference type="InterPro" id="IPR049730">
    <property type="entry name" value="SNF2/RAD54-like_C"/>
</dbReference>
<feature type="domain" description="DBINO" evidence="16">
    <location>
        <begin position="104"/>
        <end position="228"/>
    </location>
</feature>
<evidence type="ECO:0000256" key="9">
    <source>
        <dbReference type="ARBA" id="ARBA00023204"/>
    </source>
</evidence>
<evidence type="ECO:0000256" key="7">
    <source>
        <dbReference type="ARBA" id="ARBA00022840"/>
    </source>
</evidence>
<keyword evidence="12" id="KW-0175">Coiled coil</keyword>
<dbReference type="CDD" id="cd18793">
    <property type="entry name" value="SF2_C_SNF"/>
    <property type="match status" value="1"/>
</dbReference>
<comment type="caution">
    <text evidence="17">The sequence shown here is derived from an EMBL/GenBank/DDBJ whole genome shotgun (WGS) entry which is preliminary data.</text>
</comment>
<sequence>MGEPYPQYESLQARLKAFAASNITQKFSLKVSESALNSSIPEGAAGNLQRSILSEGGVLQVYYVKVLEKGDTYEIIERSLPKKPKVKKDPSVIEREEMEKIGKVWVTIVRRDIPKHHRTFTNIHRKQLIDSKRFAENCQREVKFKVSRSLKFMRGAAIRTRKLARDMLLFWKRVDKEMAEVRKREEREAEALRREQELREAKRQQQRLNFLIQQTELYSHFMQNKASSQPAEVLPAKDEESNDDEREDDDGLGGEEDPEEAELKKEALTAAQDVFRQAAETEVPLEDSSVAGSSDIDLHNPSTMPVTSTVQTPEMFKVSLKEYQLKGLQWLVNCYEQGLNGILANEMGLGKAIQAMAFLAHLAEEKSIWGPFLVVAPASVLNNWVHEISHFCPALKTLPYWGGLQERMVLRKNINPKRLYRREAGFHILITSYQLVVSDEKYFRRVKWQYMILDEAQTIKSSSRWKTLLSFNCRNRLLLTGTPIQNNMAKLWALLHFIMPTLFDSHEQFNEWFSKGIENHAEHGGTLNEHQLNRLHAILNPFILRRVKKDVISELTRKTEIMVHCKLSSRQQAFYQAIKNKISLAELFDGNRGHLNETKILNLMNIVNQLRKLSYSSPVFLSWLRMLCNHPELFERNEGSTYFYFGEIPNSLLPPPFGELEDIHYAESHNPITYKIPKLLQQEVLQNSETFCLTVAHGVYREMFYKYFNVFSTENVYQSIFPQESSSNGLCVRSGTFGFSRLMDLSPAEVAFLGSGSFMERLLLSISRWDNQVLDGSLDDLMEVLDDDFSSSYLEIGAVRAVTRMLLMPSRSKTNSLRRRFATGPGNDPFEALVVSHQDWLLFNTKLLHSSHELELLCFDHAKLLTDLGKLQTLDILLKRLRAENHHVLLFAQMTKMLNILEDYMNYRKYRYLRLDGSSTIMDRRDMVRDFQLRNDIFVFLLSTRAGGLGINLAAADTVIFYESDWNPTLDLQAMDRAHRLGQTKDVTVYRLICKETVEEKILQTASQKNTVQQLVMTGGHVQGDLLAPEDVVSLLLDDAQLEQKLREIPLQAKDRQKRKQLTKGIRLDAEGDASLEDLANTGAQGNGADPSPDPEKGKSSNKKATHCVLIILFTFLCRGKVLLRGKLLLSKGLLRKRVKCCFVENELDDALQDDDMQLQRPKRPKRPKKSVNGNLEPAITAASASGQVQFPAGNEFGPSGLRTENEHNTAHSSVST</sequence>
<comment type="subcellular location">
    <subcellularLocation>
        <location evidence="1 11">Nucleus</location>
    </subcellularLocation>
</comment>
<dbReference type="Pfam" id="PF00176">
    <property type="entry name" value="SNF2-rel_dom"/>
    <property type="match status" value="1"/>
</dbReference>
<protein>
    <recommendedName>
        <fullName evidence="3 11">Chromatin-remodeling ATPase INO80</fullName>
        <ecNumber evidence="11">3.6.4.-</ecNumber>
    </recommendedName>
</protein>
<keyword evidence="4" id="KW-0547">Nucleotide-binding</keyword>
<dbReference type="Pfam" id="PF00271">
    <property type="entry name" value="Helicase_C"/>
    <property type="match status" value="1"/>
</dbReference>
<feature type="region of interest" description="Disordered" evidence="13">
    <location>
        <begin position="1160"/>
        <end position="1217"/>
    </location>
</feature>
<dbReference type="InterPro" id="IPR050520">
    <property type="entry name" value="INO80/SWR1_helicase"/>
</dbReference>
<evidence type="ECO:0000256" key="12">
    <source>
        <dbReference type="SAM" id="Coils"/>
    </source>
</evidence>
<evidence type="ECO:0000259" key="15">
    <source>
        <dbReference type="PROSITE" id="PS51194"/>
    </source>
</evidence>
<dbReference type="PROSITE" id="PS51194">
    <property type="entry name" value="HELICASE_CTER"/>
    <property type="match status" value="1"/>
</dbReference>
<evidence type="ECO:0000256" key="1">
    <source>
        <dbReference type="ARBA" id="ARBA00004123"/>
    </source>
</evidence>
<name>A0ABR2R8C4_9ROSI</name>
<comment type="catalytic activity">
    <reaction evidence="11">
        <text>ATP + H2O = ADP + phosphate + H(+)</text>
        <dbReference type="Rhea" id="RHEA:13065"/>
        <dbReference type="ChEBI" id="CHEBI:15377"/>
        <dbReference type="ChEBI" id="CHEBI:15378"/>
        <dbReference type="ChEBI" id="CHEBI:30616"/>
        <dbReference type="ChEBI" id="CHEBI:43474"/>
        <dbReference type="ChEBI" id="CHEBI:456216"/>
    </reaction>
</comment>
<dbReference type="InterPro" id="IPR020838">
    <property type="entry name" value="DBINO"/>
</dbReference>
<comment type="function">
    <text evidence="11">ATPase component of the INO80 complex which remodels chromatin by shifting nucleosomes and is involved in DNA repair.</text>
</comment>
<dbReference type="Pfam" id="PF13892">
    <property type="entry name" value="DBINO"/>
    <property type="match status" value="1"/>
</dbReference>
<evidence type="ECO:0000256" key="10">
    <source>
        <dbReference type="ARBA" id="ARBA00023242"/>
    </source>
</evidence>
<evidence type="ECO:0000256" key="6">
    <source>
        <dbReference type="ARBA" id="ARBA00022801"/>
    </source>
</evidence>
<feature type="region of interest" description="Disordered" evidence="13">
    <location>
        <begin position="1079"/>
        <end position="1101"/>
    </location>
</feature>
<organism evidence="17 18">
    <name type="scientific">Hibiscus sabdariffa</name>
    <name type="common">roselle</name>
    <dbReference type="NCBI Taxonomy" id="183260"/>
    <lineage>
        <taxon>Eukaryota</taxon>
        <taxon>Viridiplantae</taxon>
        <taxon>Streptophyta</taxon>
        <taxon>Embryophyta</taxon>
        <taxon>Tracheophyta</taxon>
        <taxon>Spermatophyta</taxon>
        <taxon>Magnoliopsida</taxon>
        <taxon>eudicotyledons</taxon>
        <taxon>Gunneridae</taxon>
        <taxon>Pentapetalae</taxon>
        <taxon>rosids</taxon>
        <taxon>malvids</taxon>
        <taxon>Malvales</taxon>
        <taxon>Malvaceae</taxon>
        <taxon>Malvoideae</taxon>
        <taxon>Hibiscus</taxon>
    </lineage>
</organism>
<dbReference type="EMBL" id="JBBPBN010000024">
    <property type="protein sequence ID" value="KAK9009182.1"/>
    <property type="molecule type" value="Genomic_DNA"/>
</dbReference>
<keyword evidence="8 11" id="KW-0238">DNA-binding</keyword>
<evidence type="ECO:0000256" key="3">
    <source>
        <dbReference type="ARBA" id="ARBA00019805"/>
    </source>
</evidence>
<dbReference type="PANTHER" id="PTHR45685">
    <property type="entry name" value="HELICASE SRCAP-RELATED"/>
    <property type="match status" value="1"/>
</dbReference>
<feature type="compositionally biased region" description="Acidic residues" evidence="13">
    <location>
        <begin position="240"/>
        <end position="260"/>
    </location>
</feature>